<accession>U4TDR2</accession>
<organism evidence="1 2">
    <name type="scientific">Psychrobacter aquaticus CMS 56</name>
    <dbReference type="NCBI Taxonomy" id="1354303"/>
    <lineage>
        <taxon>Bacteria</taxon>
        <taxon>Pseudomonadati</taxon>
        <taxon>Pseudomonadota</taxon>
        <taxon>Gammaproteobacteria</taxon>
        <taxon>Moraxellales</taxon>
        <taxon>Moraxellaceae</taxon>
        <taxon>Psychrobacter</taxon>
    </lineage>
</organism>
<protein>
    <submittedName>
        <fullName evidence="1">Uncharacterized protein</fullName>
    </submittedName>
</protein>
<dbReference type="PATRIC" id="fig|1354303.4.peg.600"/>
<gene>
    <name evidence="1" type="ORF">M917_0609</name>
</gene>
<evidence type="ECO:0000313" key="1">
    <source>
        <dbReference type="EMBL" id="ERL56583.1"/>
    </source>
</evidence>
<proteinExistence type="predicted"/>
<dbReference type="EMBL" id="AUSW01000013">
    <property type="protein sequence ID" value="ERL56583.1"/>
    <property type="molecule type" value="Genomic_DNA"/>
</dbReference>
<name>U4TDR2_9GAMM</name>
<evidence type="ECO:0000313" key="2">
    <source>
        <dbReference type="Proteomes" id="UP000016761"/>
    </source>
</evidence>
<sequence>MQKMSWSPQVTSYQIILPKNVYSIGNLLRLSKAKENHSKK</sequence>
<dbReference type="AlphaFoldDB" id="U4TDR2"/>
<dbReference type="Proteomes" id="UP000016761">
    <property type="component" value="Unassembled WGS sequence"/>
</dbReference>
<keyword evidence="2" id="KW-1185">Reference proteome</keyword>
<reference evidence="1 2" key="1">
    <citation type="journal article" date="2013" name="Genome Announc.">
        <title>Draft Genome Sequence of Psychrobacter aquaticus Strain CMS 56T, Isolated from a Cyanobacterial Mat Sample Collected from Water Bodies in the McMurdo Dry Valley Region of Antarctica.</title>
        <authorList>
            <person name="Reddy G.S."/>
            <person name="Ara S."/>
            <person name="Singh A."/>
            <person name="Kumar Pinnaka A."/>
            <person name="Shivaji S."/>
        </authorList>
    </citation>
    <scope>NUCLEOTIDE SEQUENCE [LARGE SCALE GENOMIC DNA]</scope>
    <source>
        <strain evidence="1 2">CMS 56</strain>
    </source>
</reference>
<comment type="caution">
    <text evidence="1">The sequence shown here is derived from an EMBL/GenBank/DDBJ whole genome shotgun (WGS) entry which is preliminary data.</text>
</comment>